<sequence length="132" mass="15078">MAESRLKLRWCRCRWRWCVVEAEGGGVTGCAIPGTAWPSRSRLGCRWWRWAHDEDGLEWTRTGESSVWLRELAMDSSLAMAAGHLCLADSSKRRRRRLNAEALAVRTARRKLRATTPNPGRVRRVEHHGPCG</sequence>
<name>A0A6B0US79_IXORI</name>
<accession>A0A6B0US79</accession>
<evidence type="ECO:0000313" key="1">
    <source>
        <dbReference type="EMBL" id="MXU92371.1"/>
    </source>
</evidence>
<proteinExistence type="predicted"/>
<protein>
    <submittedName>
        <fullName evidence="1">Uncharacterized protein</fullName>
    </submittedName>
</protein>
<organism evidence="1">
    <name type="scientific">Ixodes ricinus</name>
    <name type="common">Common tick</name>
    <name type="synonym">Acarus ricinus</name>
    <dbReference type="NCBI Taxonomy" id="34613"/>
    <lineage>
        <taxon>Eukaryota</taxon>
        <taxon>Metazoa</taxon>
        <taxon>Ecdysozoa</taxon>
        <taxon>Arthropoda</taxon>
        <taxon>Chelicerata</taxon>
        <taxon>Arachnida</taxon>
        <taxon>Acari</taxon>
        <taxon>Parasitiformes</taxon>
        <taxon>Ixodida</taxon>
        <taxon>Ixodoidea</taxon>
        <taxon>Ixodidae</taxon>
        <taxon>Ixodinae</taxon>
        <taxon>Ixodes</taxon>
    </lineage>
</organism>
<reference evidence="1" key="1">
    <citation type="submission" date="2019-12" db="EMBL/GenBank/DDBJ databases">
        <title>An insight into the sialome of adult female Ixodes ricinus ticks feeding for 6 days.</title>
        <authorList>
            <person name="Perner J."/>
            <person name="Ribeiro J.M.C."/>
        </authorList>
    </citation>
    <scope>NUCLEOTIDE SEQUENCE</scope>
    <source>
        <strain evidence="1">Semi-engorged</strain>
        <tissue evidence="1">Salivary glands</tissue>
    </source>
</reference>
<dbReference type="EMBL" id="GIFC01010288">
    <property type="protein sequence ID" value="MXU92371.1"/>
    <property type="molecule type" value="Transcribed_RNA"/>
</dbReference>
<dbReference type="AlphaFoldDB" id="A0A6B0US79"/>